<evidence type="ECO:0000313" key="1">
    <source>
        <dbReference type="EMBL" id="GES74978.1"/>
    </source>
</evidence>
<dbReference type="AlphaFoldDB" id="A0A8H3KSB2"/>
<evidence type="ECO:0000313" key="2">
    <source>
        <dbReference type="Proteomes" id="UP000615446"/>
    </source>
</evidence>
<reference evidence="1" key="1">
    <citation type="submission" date="2019-10" db="EMBL/GenBank/DDBJ databases">
        <title>Conservation and host-specific expression of non-tandemly repeated heterogenous ribosome RNA gene in arbuscular mycorrhizal fungi.</title>
        <authorList>
            <person name="Maeda T."/>
            <person name="Kobayashi Y."/>
            <person name="Nakagawa T."/>
            <person name="Ezawa T."/>
            <person name="Yamaguchi K."/>
            <person name="Bino T."/>
            <person name="Nishimoto Y."/>
            <person name="Shigenobu S."/>
            <person name="Kawaguchi M."/>
        </authorList>
    </citation>
    <scope>NUCLEOTIDE SEQUENCE</scope>
    <source>
        <strain evidence="1">HR1</strain>
    </source>
</reference>
<dbReference type="Gene3D" id="2.40.70.10">
    <property type="entry name" value="Acid Proteases"/>
    <property type="match status" value="1"/>
</dbReference>
<organism evidence="1 2">
    <name type="scientific">Rhizophagus clarus</name>
    <dbReference type="NCBI Taxonomy" id="94130"/>
    <lineage>
        <taxon>Eukaryota</taxon>
        <taxon>Fungi</taxon>
        <taxon>Fungi incertae sedis</taxon>
        <taxon>Mucoromycota</taxon>
        <taxon>Glomeromycotina</taxon>
        <taxon>Glomeromycetes</taxon>
        <taxon>Glomerales</taxon>
        <taxon>Glomeraceae</taxon>
        <taxon>Rhizophagus</taxon>
    </lineage>
</organism>
<dbReference type="EMBL" id="BLAL01000013">
    <property type="protein sequence ID" value="GES74978.1"/>
    <property type="molecule type" value="Genomic_DNA"/>
</dbReference>
<accession>A0A8H3KSB2</accession>
<comment type="caution">
    <text evidence="1">The sequence shown here is derived from an EMBL/GenBank/DDBJ whole genome shotgun (WGS) entry which is preliminary data.</text>
</comment>
<dbReference type="OrthoDB" id="2436548at2759"/>
<dbReference type="Proteomes" id="UP000615446">
    <property type="component" value="Unassembled WGS sequence"/>
</dbReference>
<name>A0A8H3KSB2_9GLOM</name>
<protein>
    <submittedName>
        <fullName evidence="1">Uncharacterized protein</fullName>
    </submittedName>
</protein>
<proteinExistence type="predicted"/>
<gene>
    <name evidence="1" type="ORF">RCL2_000243300</name>
</gene>
<dbReference type="InterPro" id="IPR021109">
    <property type="entry name" value="Peptidase_aspartic_dom_sf"/>
</dbReference>
<sequence>MDRVVGDLQQLRANAQSQVNRMINNTARKQARIGALDRLYERYEKWKNKTHAERQNILNLQGQIFALQNNPPNIQQIGMIGYRPPIFYGRPGEDPEDFLRDFQRYVVANRINVTPGAGPAKQWYETRIKGKNWKCSNISDNLGIANLTAVRTLAAGNRGGQVGGLNTAGQFQDENWSIAGSEPTNNAPVAPNAGGGFPAVTITPNITLGQLIYLLKTAYITVEHLKQMVVFGQLMQEDMDIEEFSAQIKKISKLARMTSEQQREQLIRGLSPMNQYNLRIMTKFHDTHDNIVDALAEVEKFTLSQKNAPSSIPVFLAANPYIANLYVETSKSRMTKNEIEDLIKTSMASVQPQPTQQNSDLLSAIKSLQETMSRASKTLDNSKKLVDKKAEDCAIMRFLKDIVRVRANEGLDEDYDYDPVDNITDSMADMILNSVTINAIKSAVRSAVKKCTKCGKFEHTSHSSLIASKQIVVEKIVSQNDILASSKDSDESSLEEESLDCPIEIDFVQKKELKTSVATVECKTKRLKISAMILDSRAEPPIITKNIVVRLKAKIDESEKHDLSGVATVPIESIGVAHNLPITLAPGLTIHEDFIVVDYHKPMLIFSNQLLKKYGCAVDWNTNELKIPFNGKDYIIPVTMHKIKNKLKVNCANITPDCGDLPDLDKVSQNLQDLSENGTLKKK</sequence>